<accession>A0A7X2YZ40</accession>
<comment type="caution">
    <text evidence="3">The sequence shown here is derived from an EMBL/GenBank/DDBJ whole genome shotgun (WGS) entry which is preliminary data.</text>
</comment>
<evidence type="ECO:0000256" key="1">
    <source>
        <dbReference type="ARBA" id="ARBA00023172"/>
    </source>
</evidence>
<gene>
    <name evidence="3" type="ORF">GNP95_05660</name>
</gene>
<dbReference type="GO" id="GO:0006310">
    <property type="term" value="P:DNA recombination"/>
    <property type="evidence" value="ECO:0007669"/>
    <property type="project" value="UniProtKB-KW"/>
</dbReference>
<evidence type="ECO:0000259" key="2">
    <source>
        <dbReference type="PROSITE" id="PS51898"/>
    </source>
</evidence>
<organism evidence="3 4">
    <name type="scientific">Paenibacillus woosongensis</name>
    <dbReference type="NCBI Taxonomy" id="307580"/>
    <lineage>
        <taxon>Bacteria</taxon>
        <taxon>Bacillati</taxon>
        <taxon>Bacillota</taxon>
        <taxon>Bacilli</taxon>
        <taxon>Bacillales</taxon>
        <taxon>Paenibacillaceae</taxon>
        <taxon>Paenibacillus</taxon>
    </lineage>
</organism>
<proteinExistence type="predicted"/>
<name>A0A7X2YZ40_9BACL</name>
<feature type="domain" description="Tyr recombinase" evidence="2">
    <location>
        <begin position="1"/>
        <end position="151"/>
    </location>
</feature>
<dbReference type="EMBL" id="WNZW01000001">
    <property type="protein sequence ID" value="MUG44480.1"/>
    <property type="molecule type" value="Genomic_DNA"/>
</dbReference>
<dbReference type="GO" id="GO:0003677">
    <property type="term" value="F:DNA binding"/>
    <property type="evidence" value="ECO:0007669"/>
    <property type="project" value="InterPro"/>
</dbReference>
<dbReference type="InterPro" id="IPR011010">
    <property type="entry name" value="DNA_brk_join_enz"/>
</dbReference>
<keyword evidence="1" id="KW-0233">DNA recombination</keyword>
<evidence type="ECO:0000313" key="4">
    <source>
        <dbReference type="Proteomes" id="UP000447876"/>
    </source>
</evidence>
<dbReference type="GO" id="GO:0015074">
    <property type="term" value="P:DNA integration"/>
    <property type="evidence" value="ECO:0007669"/>
    <property type="project" value="InterPro"/>
</dbReference>
<sequence length="151" mass="16983">MLTQLGLRISELITIYSASIKQVGGDTMLIYSTGKLSPEPVEVSKPANQLVVYALDKIKEYAVPLQKESGLPYLFLSRNRSKKGYPVGLASHSNWNKNHLRPWIKQHNIRDKNNELIDFTSHTFRHVFASYALKGGASIEVALQHICHPPT</sequence>
<reference evidence="3 4" key="1">
    <citation type="submission" date="2019-11" db="EMBL/GenBank/DDBJ databases">
        <title>Draft genome sequences of five Paenibacillus species of dairy origin.</title>
        <authorList>
            <person name="Olajide A.M."/>
            <person name="Chen S."/>
            <person name="Lapointe G."/>
        </authorList>
    </citation>
    <scope>NUCLEOTIDE SEQUENCE [LARGE SCALE GENOMIC DNA]</scope>
    <source>
        <strain evidence="3 4">12CR55</strain>
    </source>
</reference>
<dbReference type="Pfam" id="PF00589">
    <property type="entry name" value="Phage_integrase"/>
    <property type="match status" value="1"/>
</dbReference>
<dbReference type="SUPFAM" id="SSF56349">
    <property type="entry name" value="DNA breaking-rejoining enzymes"/>
    <property type="match status" value="1"/>
</dbReference>
<dbReference type="AlphaFoldDB" id="A0A7X2YZ40"/>
<dbReference type="Gene3D" id="1.10.443.10">
    <property type="entry name" value="Intergrase catalytic core"/>
    <property type="match status" value="1"/>
</dbReference>
<dbReference type="InterPro" id="IPR002104">
    <property type="entry name" value="Integrase_catalytic"/>
</dbReference>
<evidence type="ECO:0000313" key="3">
    <source>
        <dbReference type="EMBL" id="MUG44480.1"/>
    </source>
</evidence>
<dbReference type="Proteomes" id="UP000447876">
    <property type="component" value="Unassembled WGS sequence"/>
</dbReference>
<dbReference type="InterPro" id="IPR013762">
    <property type="entry name" value="Integrase-like_cat_sf"/>
</dbReference>
<protein>
    <submittedName>
        <fullName evidence="3">Tyrosine-type recombinase/integrase</fullName>
    </submittedName>
</protein>
<dbReference type="CDD" id="cd00397">
    <property type="entry name" value="DNA_BRE_C"/>
    <property type="match status" value="1"/>
</dbReference>
<dbReference type="PROSITE" id="PS51898">
    <property type="entry name" value="TYR_RECOMBINASE"/>
    <property type="match status" value="1"/>
</dbReference>